<sequence>MSVCSSFSVNFHNPLAFAVFFALLRSFAYFELSPEKCILAKPASTKATDKLTLSIHSHPMKFPLRSVFSTCISTSFCMHFSLVKAKAASSVFGPSSFPKFLTSIPESKNVIRCESLGKYNLNLEPFTTNSTRASIRDDLIICGKRFFAFTGSPQMSFTRCTGISFLACTPLLPLIALFSAESKLS</sequence>
<organism evidence="1">
    <name type="scientific">Panstrongylus lignarius</name>
    <dbReference type="NCBI Taxonomy" id="156445"/>
    <lineage>
        <taxon>Eukaryota</taxon>
        <taxon>Metazoa</taxon>
        <taxon>Ecdysozoa</taxon>
        <taxon>Arthropoda</taxon>
        <taxon>Hexapoda</taxon>
        <taxon>Insecta</taxon>
        <taxon>Pterygota</taxon>
        <taxon>Neoptera</taxon>
        <taxon>Paraneoptera</taxon>
        <taxon>Hemiptera</taxon>
        <taxon>Heteroptera</taxon>
        <taxon>Panheteroptera</taxon>
        <taxon>Cimicomorpha</taxon>
        <taxon>Reduviidae</taxon>
        <taxon>Triatominae</taxon>
        <taxon>Panstrongylus</taxon>
    </lineage>
</organism>
<evidence type="ECO:0000313" key="1">
    <source>
        <dbReference type="EMBL" id="JAW13332.1"/>
    </source>
</evidence>
<dbReference type="AlphaFoldDB" id="A0A224XXQ5"/>
<name>A0A224XXQ5_9HEMI</name>
<protein>
    <submittedName>
        <fullName evidence="1">Uncharacterized protein</fullName>
    </submittedName>
</protein>
<dbReference type="EMBL" id="GFTR01003094">
    <property type="protein sequence ID" value="JAW13332.1"/>
    <property type="molecule type" value="Transcribed_RNA"/>
</dbReference>
<accession>A0A224XXQ5</accession>
<proteinExistence type="predicted"/>
<reference evidence="1" key="1">
    <citation type="journal article" date="2018" name="PLoS Negl. Trop. Dis.">
        <title>An insight into the salivary gland and fat body transcriptome of Panstrongylus lignarius (Hemiptera: Heteroptera), the main vector of Chagas disease in Peru.</title>
        <authorList>
            <person name="Nevoa J.C."/>
            <person name="Mendes M.T."/>
            <person name="da Silva M.V."/>
            <person name="Soares S.C."/>
            <person name="Oliveira C.J.F."/>
            <person name="Ribeiro J.M.C."/>
        </authorList>
    </citation>
    <scope>NUCLEOTIDE SEQUENCE</scope>
</reference>